<accession>A0A1T1AP85</accession>
<name>A0A1T1AP85_RHOFE</name>
<keyword evidence="2" id="KW-1185">Reference proteome</keyword>
<evidence type="ECO:0000313" key="2">
    <source>
        <dbReference type="Proteomes" id="UP000190750"/>
    </source>
</evidence>
<gene>
    <name evidence="1" type="ORF">RF819_03070</name>
</gene>
<dbReference type="EMBL" id="MTJN01000002">
    <property type="protein sequence ID" value="OOV05825.1"/>
    <property type="molecule type" value="Genomic_DNA"/>
</dbReference>
<dbReference type="Proteomes" id="UP000190750">
    <property type="component" value="Unassembled WGS sequence"/>
</dbReference>
<dbReference type="AlphaFoldDB" id="A0A1T1AP85"/>
<reference evidence="1 2" key="1">
    <citation type="submission" date="2017-01" db="EMBL/GenBank/DDBJ databases">
        <title>Genome sequencing of Rhodoferax fermentans JCM 7819.</title>
        <authorList>
            <person name="Kim Y.J."/>
            <person name="Farh M.E.-A."/>
            <person name="Yang D.-C."/>
        </authorList>
    </citation>
    <scope>NUCLEOTIDE SEQUENCE [LARGE SCALE GENOMIC DNA]</scope>
    <source>
        <strain evidence="1 2">JCM 7819</strain>
    </source>
</reference>
<sequence length="61" mass="6152">MANSSDDAVLLAVKGVIFDLPASDQEKVKQIAEQIRATVESAGVTGQLALALVGAEAAAKA</sequence>
<organism evidence="1 2">
    <name type="scientific">Rhodoferax fermentans</name>
    <dbReference type="NCBI Taxonomy" id="28066"/>
    <lineage>
        <taxon>Bacteria</taxon>
        <taxon>Pseudomonadati</taxon>
        <taxon>Pseudomonadota</taxon>
        <taxon>Betaproteobacteria</taxon>
        <taxon>Burkholderiales</taxon>
        <taxon>Comamonadaceae</taxon>
        <taxon>Rhodoferax</taxon>
    </lineage>
</organism>
<comment type="caution">
    <text evidence="1">The sequence shown here is derived from an EMBL/GenBank/DDBJ whole genome shotgun (WGS) entry which is preliminary data.</text>
</comment>
<dbReference type="RefSeq" id="WP_078363605.1">
    <property type="nucleotide sequence ID" value="NZ_MTJN01000002.1"/>
</dbReference>
<dbReference type="STRING" id="28066.RF819_03070"/>
<proteinExistence type="predicted"/>
<evidence type="ECO:0000313" key="1">
    <source>
        <dbReference type="EMBL" id="OOV05825.1"/>
    </source>
</evidence>
<protein>
    <submittedName>
        <fullName evidence="1">Uncharacterized protein</fullName>
    </submittedName>
</protein>